<dbReference type="SUPFAM" id="SSF48452">
    <property type="entry name" value="TPR-like"/>
    <property type="match status" value="1"/>
</dbReference>
<comment type="similarity">
    <text evidence="3">Belongs to the RPAP3 family.</text>
</comment>
<reference evidence="7" key="1">
    <citation type="submission" date="2021-02" db="EMBL/GenBank/DDBJ databases">
        <authorList>
            <person name="Dougan E. K."/>
            <person name="Rhodes N."/>
            <person name="Thang M."/>
            <person name="Chan C."/>
        </authorList>
    </citation>
    <scope>NUCLEOTIDE SEQUENCE</scope>
</reference>
<dbReference type="Gene3D" id="3.90.280.10">
    <property type="entry name" value="PEBP-like"/>
    <property type="match status" value="1"/>
</dbReference>
<evidence type="ECO:0000256" key="1">
    <source>
        <dbReference type="ARBA" id="ARBA00022737"/>
    </source>
</evidence>
<organism evidence="7 8">
    <name type="scientific">Symbiodinium pilosum</name>
    <name type="common">Dinoflagellate</name>
    <dbReference type="NCBI Taxonomy" id="2952"/>
    <lineage>
        <taxon>Eukaryota</taxon>
        <taxon>Sar</taxon>
        <taxon>Alveolata</taxon>
        <taxon>Dinophyceae</taxon>
        <taxon>Suessiales</taxon>
        <taxon>Symbiodiniaceae</taxon>
        <taxon>Symbiodinium</taxon>
    </lineage>
</organism>
<feature type="non-terminal residue" evidence="7">
    <location>
        <position position="1"/>
    </location>
</feature>
<dbReference type="InterPro" id="IPR019734">
    <property type="entry name" value="TPR_rpt"/>
</dbReference>
<comment type="caution">
    <text evidence="7">The sequence shown here is derived from an EMBL/GenBank/DDBJ whole genome shotgun (WGS) entry which is preliminary data.</text>
</comment>
<evidence type="ECO:0000256" key="2">
    <source>
        <dbReference type="ARBA" id="ARBA00022803"/>
    </source>
</evidence>
<keyword evidence="8" id="KW-1185">Reference proteome</keyword>
<dbReference type="Pfam" id="PF13877">
    <property type="entry name" value="RPAP3_C"/>
    <property type="match status" value="1"/>
</dbReference>
<gene>
    <name evidence="7" type="primary">RPAP3</name>
    <name evidence="7" type="ORF">SPIL2461_LOCUS16654</name>
</gene>
<evidence type="ECO:0000313" key="8">
    <source>
        <dbReference type="Proteomes" id="UP000649617"/>
    </source>
</evidence>
<dbReference type="Proteomes" id="UP000649617">
    <property type="component" value="Unassembled WGS sequence"/>
</dbReference>
<dbReference type="InterPro" id="IPR051966">
    <property type="entry name" value="RPAP3"/>
</dbReference>
<evidence type="ECO:0000259" key="6">
    <source>
        <dbReference type="Pfam" id="PF13877"/>
    </source>
</evidence>
<dbReference type="GO" id="GO:0101031">
    <property type="term" value="C:protein folding chaperone complex"/>
    <property type="evidence" value="ECO:0007669"/>
    <property type="project" value="TreeGrafter"/>
</dbReference>
<dbReference type="InterPro" id="IPR011990">
    <property type="entry name" value="TPR-like_helical_dom_sf"/>
</dbReference>
<evidence type="ECO:0000256" key="3">
    <source>
        <dbReference type="ARBA" id="ARBA00038275"/>
    </source>
</evidence>
<dbReference type="PANTHER" id="PTHR46423:SF1">
    <property type="entry name" value="RNA POLYMERASE II-ASSOCIATED PROTEIN 3"/>
    <property type="match status" value="1"/>
</dbReference>
<evidence type="ECO:0000313" key="7">
    <source>
        <dbReference type="EMBL" id="CAE7633560.1"/>
    </source>
</evidence>
<dbReference type="OrthoDB" id="431044at2759"/>
<dbReference type="EMBL" id="CAJNIZ010042706">
    <property type="protein sequence ID" value="CAE7633560.1"/>
    <property type="molecule type" value="Genomic_DNA"/>
</dbReference>
<dbReference type="PANTHER" id="PTHR46423">
    <property type="entry name" value="RNA POLYMERASE II-ASSOCIATED PROTEIN 3"/>
    <property type="match status" value="1"/>
</dbReference>
<name>A0A812VN38_SYMPI</name>
<feature type="domain" description="RNA-polymerase II-associated protein 3-like C-terminal" evidence="6">
    <location>
        <begin position="614"/>
        <end position="703"/>
    </location>
</feature>
<dbReference type="AlphaFoldDB" id="A0A812VN38"/>
<keyword evidence="2" id="KW-0802">TPR repeat</keyword>
<accession>A0A812VN38</accession>
<dbReference type="InterPro" id="IPR036610">
    <property type="entry name" value="PEBP-like_sf"/>
</dbReference>
<sequence length="755" mass="83411">SGASFIALQSSQLKRAGDALPRHAYSQSVLAGQNTPPILRASAVNPGKQFLLLSATDEDNRWSASAQALPFWALANINVAMAGQLHKARGDLVVPYQGPYIRDEYIHRIFFRVYEQPSRVPGQFLSNYGQLRQWMSRHGLIGEAARNGGKMSELLMTAVRKRPNSSVSVASSPLDPFTFITIDKGVGMNKVMSVEIQKQIKDNATSVSDFFSDLYKWTEDQVKEEHRREIRKTAQQVGVQEAQKLLAAKSVQQDGVPPTPAPNSDSERLDPIKRDGAPIAQYYHTWDRYDPEAEVERIEDQAFQTQRAEKEARQAEKDRILDEMALQPNGDRTRTSTAKPRVKVSVRRSGRKVAPVDLAAPRKDEANRLFAAGRYREAIAAYTAAIDCLDKYEPAVGTAGSRQGDSGDRVQEADCAGEEKEAIMLKVALLANRALACLKLEDWRECVLDASEALRFEPMHHKAVLRRGFALARMKRWGPASKDLEHAVNADPGDKKAVAELQMVRRMLAEQAKDARAHAKCVMSDSTRSAAMPTRKLVVKVRAKPTKLKEAMQEVEPAKPEAVPPGVLEPSGPATVPSPSPSTRTYVPRSVRMRRQPITEAGLSGRQVASGRSMSFYQFEAQWARSLPRERNALLRKLGAASLPALFRESLDSELVASIVEALDIDLSEGQAPSSQFAIEVLGALSRTLRFELSLQSLTASERDKLDEVLKTLRANASPQEMAQLDEAYRPSATSASQPNVEDVDEDDVPDAAEQ</sequence>
<protein>
    <recommendedName>
        <fullName evidence="4">RNA polymerase II-associated protein 3</fullName>
    </recommendedName>
</protein>
<dbReference type="SMART" id="SM00028">
    <property type="entry name" value="TPR"/>
    <property type="match status" value="3"/>
</dbReference>
<feature type="region of interest" description="Disordered" evidence="5">
    <location>
        <begin position="249"/>
        <end position="274"/>
    </location>
</feature>
<feature type="region of interest" description="Disordered" evidence="5">
    <location>
        <begin position="551"/>
        <end position="586"/>
    </location>
</feature>
<proteinExistence type="inferred from homology"/>
<feature type="region of interest" description="Disordered" evidence="5">
    <location>
        <begin position="717"/>
        <end position="755"/>
    </location>
</feature>
<dbReference type="Gene3D" id="1.25.40.10">
    <property type="entry name" value="Tetratricopeptide repeat domain"/>
    <property type="match status" value="1"/>
</dbReference>
<evidence type="ECO:0000256" key="4">
    <source>
        <dbReference type="ARBA" id="ARBA00040133"/>
    </source>
</evidence>
<evidence type="ECO:0000256" key="5">
    <source>
        <dbReference type="SAM" id="MobiDB-lite"/>
    </source>
</evidence>
<feature type="non-terminal residue" evidence="7">
    <location>
        <position position="755"/>
    </location>
</feature>
<dbReference type="InterPro" id="IPR025986">
    <property type="entry name" value="RPAP3-like_C"/>
</dbReference>
<feature type="compositionally biased region" description="Acidic residues" evidence="5">
    <location>
        <begin position="742"/>
        <end position="755"/>
    </location>
</feature>
<keyword evidence="1" id="KW-0677">Repeat</keyword>
<dbReference type="SUPFAM" id="SSF49777">
    <property type="entry name" value="PEBP-like"/>
    <property type="match status" value="1"/>
</dbReference>
<feature type="compositionally biased region" description="Basic and acidic residues" evidence="5">
    <location>
        <begin position="265"/>
        <end position="274"/>
    </location>
</feature>